<dbReference type="SUPFAM" id="SSF55729">
    <property type="entry name" value="Acyl-CoA N-acyltransferases (Nat)"/>
    <property type="match status" value="1"/>
</dbReference>
<dbReference type="InterPro" id="IPR016181">
    <property type="entry name" value="Acyl_CoA_acyltransferase"/>
</dbReference>
<proteinExistence type="predicted"/>
<sequence length="177" mass="19583">MGHAQPLIERNGVRLRDFRPEDANLVISASTDPLIPLITTVPTTPDAAGAQAYIARQRTRQPSGVGYAFAIARPPDDVAVGYIGLTFREDGRASVGYWIGPEHRGHGFAASALSTLAEWAIADLSIPRLELYVERWNEASIRTAEKAGFQREGLMRSWQLVGETRRDMWMYSRIGDG</sequence>
<dbReference type="RefSeq" id="WP_149688052.1">
    <property type="nucleotide sequence ID" value="NZ_SDPQ02000001.1"/>
</dbReference>
<evidence type="ECO:0000259" key="1">
    <source>
        <dbReference type="PROSITE" id="PS51186"/>
    </source>
</evidence>
<evidence type="ECO:0000313" key="2">
    <source>
        <dbReference type="EMBL" id="KAA1399941.1"/>
    </source>
</evidence>
<feature type="domain" description="N-acetyltransferase" evidence="1">
    <location>
        <begin position="13"/>
        <end position="175"/>
    </location>
</feature>
<dbReference type="GO" id="GO:0008999">
    <property type="term" value="F:protein-N-terminal-alanine acetyltransferase activity"/>
    <property type="evidence" value="ECO:0007669"/>
    <property type="project" value="TreeGrafter"/>
</dbReference>
<name>A0A5M4FIQ5_9ACTN</name>
<organism evidence="2 3">
    <name type="scientific">Aeromicrobium ginsengisoli</name>
    <dbReference type="NCBI Taxonomy" id="363867"/>
    <lineage>
        <taxon>Bacteria</taxon>
        <taxon>Bacillati</taxon>
        <taxon>Actinomycetota</taxon>
        <taxon>Actinomycetes</taxon>
        <taxon>Propionibacteriales</taxon>
        <taxon>Nocardioidaceae</taxon>
        <taxon>Aeromicrobium</taxon>
    </lineage>
</organism>
<accession>A0A5M4FIQ5</accession>
<evidence type="ECO:0000313" key="3">
    <source>
        <dbReference type="Proteomes" id="UP000380867"/>
    </source>
</evidence>
<dbReference type="AlphaFoldDB" id="A0A5M4FIQ5"/>
<dbReference type="Gene3D" id="3.40.630.30">
    <property type="match status" value="1"/>
</dbReference>
<dbReference type="InterPro" id="IPR000182">
    <property type="entry name" value="GNAT_dom"/>
</dbReference>
<dbReference type="PANTHER" id="PTHR43441">
    <property type="entry name" value="RIBOSOMAL-PROTEIN-SERINE ACETYLTRANSFERASE"/>
    <property type="match status" value="1"/>
</dbReference>
<dbReference type="PANTHER" id="PTHR43441:SF10">
    <property type="entry name" value="ACETYLTRANSFERASE"/>
    <property type="match status" value="1"/>
</dbReference>
<dbReference type="InterPro" id="IPR051908">
    <property type="entry name" value="Ribosomal_N-acetyltransferase"/>
</dbReference>
<keyword evidence="3" id="KW-1185">Reference proteome</keyword>
<dbReference type="OrthoDB" id="9795188at2"/>
<dbReference type="GO" id="GO:0005737">
    <property type="term" value="C:cytoplasm"/>
    <property type="evidence" value="ECO:0007669"/>
    <property type="project" value="TreeGrafter"/>
</dbReference>
<gene>
    <name evidence="2" type="ORF">ESP70_004085</name>
</gene>
<dbReference type="GO" id="GO:1990189">
    <property type="term" value="F:protein N-terminal-serine acetyltransferase activity"/>
    <property type="evidence" value="ECO:0007669"/>
    <property type="project" value="TreeGrafter"/>
</dbReference>
<protein>
    <submittedName>
        <fullName evidence="2">GNAT family N-acetyltransferase</fullName>
    </submittedName>
</protein>
<dbReference type="EMBL" id="SDPQ02000001">
    <property type="protein sequence ID" value="KAA1399941.1"/>
    <property type="molecule type" value="Genomic_DNA"/>
</dbReference>
<dbReference type="PROSITE" id="PS51186">
    <property type="entry name" value="GNAT"/>
    <property type="match status" value="1"/>
</dbReference>
<comment type="caution">
    <text evidence="2">The sequence shown here is derived from an EMBL/GenBank/DDBJ whole genome shotgun (WGS) entry which is preliminary data.</text>
</comment>
<dbReference type="Proteomes" id="UP000380867">
    <property type="component" value="Unassembled WGS sequence"/>
</dbReference>
<dbReference type="Pfam" id="PF13302">
    <property type="entry name" value="Acetyltransf_3"/>
    <property type="match status" value="1"/>
</dbReference>
<reference evidence="2" key="1">
    <citation type="submission" date="2019-09" db="EMBL/GenBank/DDBJ databases">
        <authorList>
            <person name="Li J."/>
        </authorList>
    </citation>
    <scope>NUCLEOTIDE SEQUENCE [LARGE SCALE GENOMIC DNA]</scope>
    <source>
        <strain evidence="2">JCM 14732</strain>
    </source>
</reference>